<dbReference type="EC" id="2.7.13.3" evidence="3"/>
<dbReference type="InterPro" id="IPR003661">
    <property type="entry name" value="HisK_dim/P_dom"/>
</dbReference>
<evidence type="ECO:0000313" key="13">
    <source>
        <dbReference type="EMBL" id="SHG39385.1"/>
    </source>
</evidence>
<dbReference type="EMBL" id="LT670817">
    <property type="protein sequence ID" value="SHG39385.1"/>
    <property type="molecule type" value="Genomic_DNA"/>
</dbReference>
<evidence type="ECO:0000256" key="8">
    <source>
        <dbReference type="ARBA" id="ARBA00022777"/>
    </source>
</evidence>
<evidence type="ECO:0000256" key="6">
    <source>
        <dbReference type="ARBA" id="ARBA00022679"/>
    </source>
</evidence>
<feature type="transmembrane region" description="Helical" evidence="10">
    <location>
        <begin position="20"/>
        <end position="41"/>
    </location>
</feature>
<evidence type="ECO:0000259" key="11">
    <source>
        <dbReference type="PROSITE" id="PS50109"/>
    </source>
</evidence>
<dbReference type="InterPro" id="IPR050980">
    <property type="entry name" value="2C_sensor_his_kinase"/>
</dbReference>
<dbReference type="Gene3D" id="6.10.340.10">
    <property type="match status" value="1"/>
</dbReference>
<dbReference type="Pfam" id="PF02518">
    <property type="entry name" value="HATPase_c"/>
    <property type="match status" value="1"/>
</dbReference>
<dbReference type="GO" id="GO:0005886">
    <property type="term" value="C:plasma membrane"/>
    <property type="evidence" value="ECO:0007669"/>
    <property type="project" value="UniProtKB-SubCell"/>
</dbReference>
<dbReference type="Gene3D" id="1.10.287.130">
    <property type="match status" value="1"/>
</dbReference>
<dbReference type="RefSeq" id="WP_245332522.1">
    <property type="nucleotide sequence ID" value="NZ_LT670817.1"/>
</dbReference>
<dbReference type="PRINTS" id="PR00344">
    <property type="entry name" value="BCTRLSENSOR"/>
</dbReference>
<dbReference type="InterPro" id="IPR003660">
    <property type="entry name" value="HAMP_dom"/>
</dbReference>
<sequence length="539" mass="58688">MIDVPRATPGPRRKWRPSLSLIVFVVLTSVLSIPLFSLFFLKIYQTQLIQQTEAELIAQSAALGAIFRREVETGVPQGVALGTRIPPVAQTSPAEPYQPIWPRLELENDDVLPPRPEARTPSAPADPAFTALGARMMPDLIATQNVTLAGFRLLDPNGVVIAGREEVGLSLAHLEEVAEALQGHFRGALRARVSKHDAPPLYSTSRGTGVRVFTAMPVIVRGQVAGVIYASRTPSNVFKYLYEQRGKVVLAILSMIVPTLLIGFLFHRTITEPMRELIERTNLIGKGDRDALRPLKRHGTSEFARLSESFLDMARRLNTRSSFISTFATHVSHELKSPLTSIQGAAELLRDDVDAPVMDDEDRRKFLDNIVADADRLAKISGRLRDLARAENPVALGAATLNGTIAGLRSAFASLDIRANGDLETPMRISEENAAIIFSNLADNAMRHKSSTLELSAKRLGNLLRVNIIDNGEGVSSNNRAQIFDSFFTTRRDSGGTGMGLAIVRAMLDAHGGAIRLIDSDQGTAFELTIPVADEPAGC</sequence>
<keyword evidence="10" id="KW-0472">Membrane</keyword>
<keyword evidence="5" id="KW-0597">Phosphoprotein</keyword>
<dbReference type="CDD" id="cd06225">
    <property type="entry name" value="HAMP"/>
    <property type="match status" value="1"/>
</dbReference>
<keyword evidence="6" id="KW-0808">Transferase</keyword>
<dbReference type="SMART" id="SM00388">
    <property type="entry name" value="HisKA"/>
    <property type="match status" value="1"/>
</dbReference>
<dbReference type="PROSITE" id="PS50885">
    <property type="entry name" value="HAMP"/>
    <property type="match status" value="1"/>
</dbReference>
<evidence type="ECO:0000313" key="14">
    <source>
        <dbReference type="Proteomes" id="UP000189796"/>
    </source>
</evidence>
<keyword evidence="9" id="KW-0067">ATP-binding</keyword>
<proteinExistence type="predicted"/>
<dbReference type="InterPro" id="IPR036097">
    <property type="entry name" value="HisK_dim/P_sf"/>
</dbReference>
<feature type="domain" description="HAMP" evidence="12">
    <location>
        <begin position="268"/>
        <end position="322"/>
    </location>
</feature>
<evidence type="ECO:0000256" key="5">
    <source>
        <dbReference type="ARBA" id="ARBA00022553"/>
    </source>
</evidence>
<keyword evidence="7" id="KW-0547">Nucleotide-binding</keyword>
<dbReference type="SUPFAM" id="SSF47384">
    <property type="entry name" value="Homodimeric domain of signal transducing histidine kinase"/>
    <property type="match status" value="1"/>
</dbReference>
<dbReference type="InterPro" id="IPR003594">
    <property type="entry name" value="HATPase_dom"/>
</dbReference>
<dbReference type="SMART" id="SM00304">
    <property type="entry name" value="HAMP"/>
    <property type="match status" value="1"/>
</dbReference>
<keyword evidence="8 13" id="KW-0418">Kinase</keyword>
<keyword evidence="4" id="KW-1003">Cell membrane</keyword>
<dbReference type="SUPFAM" id="SSF55874">
    <property type="entry name" value="ATPase domain of HSP90 chaperone/DNA topoisomerase II/histidine kinase"/>
    <property type="match status" value="1"/>
</dbReference>
<accession>A0A1M5JG52</accession>
<dbReference type="Proteomes" id="UP000189796">
    <property type="component" value="Chromosome I"/>
</dbReference>
<comment type="subcellular location">
    <subcellularLocation>
        <location evidence="2">Cell membrane</location>
        <topology evidence="2">Multi-pass membrane protein</topology>
    </subcellularLocation>
</comment>
<dbReference type="SMART" id="SM00387">
    <property type="entry name" value="HATPase_c"/>
    <property type="match status" value="1"/>
</dbReference>
<keyword evidence="10" id="KW-0812">Transmembrane</keyword>
<dbReference type="Pfam" id="PF00672">
    <property type="entry name" value="HAMP"/>
    <property type="match status" value="1"/>
</dbReference>
<evidence type="ECO:0000256" key="2">
    <source>
        <dbReference type="ARBA" id="ARBA00004651"/>
    </source>
</evidence>
<dbReference type="CDD" id="cd00082">
    <property type="entry name" value="HisKA"/>
    <property type="match status" value="1"/>
</dbReference>
<dbReference type="InterPro" id="IPR036890">
    <property type="entry name" value="HATPase_C_sf"/>
</dbReference>
<feature type="transmembrane region" description="Helical" evidence="10">
    <location>
        <begin position="248"/>
        <end position="266"/>
    </location>
</feature>
<dbReference type="GO" id="GO:0000155">
    <property type="term" value="F:phosphorelay sensor kinase activity"/>
    <property type="evidence" value="ECO:0007669"/>
    <property type="project" value="InterPro"/>
</dbReference>
<dbReference type="GO" id="GO:0005524">
    <property type="term" value="F:ATP binding"/>
    <property type="evidence" value="ECO:0007669"/>
    <property type="project" value="UniProtKB-KW"/>
</dbReference>
<reference evidence="13 14" key="1">
    <citation type="submission" date="2016-11" db="EMBL/GenBank/DDBJ databases">
        <authorList>
            <person name="Jaros S."/>
            <person name="Januszkiewicz K."/>
            <person name="Wedrychowicz H."/>
        </authorList>
    </citation>
    <scope>NUCLEOTIDE SEQUENCE [LARGE SCALE GENOMIC DNA]</scope>
    <source>
        <strain evidence="13 14">GAS138</strain>
    </source>
</reference>
<dbReference type="Pfam" id="PF00512">
    <property type="entry name" value="HisKA"/>
    <property type="match status" value="1"/>
</dbReference>
<evidence type="ECO:0000256" key="7">
    <source>
        <dbReference type="ARBA" id="ARBA00022741"/>
    </source>
</evidence>
<evidence type="ECO:0000259" key="12">
    <source>
        <dbReference type="PROSITE" id="PS50885"/>
    </source>
</evidence>
<dbReference type="PANTHER" id="PTHR44936">
    <property type="entry name" value="SENSOR PROTEIN CREC"/>
    <property type="match status" value="1"/>
</dbReference>
<organism evidence="13 14">
    <name type="scientific">Bradyrhizobium erythrophlei</name>
    <dbReference type="NCBI Taxonomy" id="1437360"/>
    <lineage>
        <taxon>Bacteria</taxon>
        <taxon>Pseudomonadati</taxon>
        <taxon>Pseudomonadota</taxon>
        <taxon>Alphaproteobacteria</taxon>
        <taxon>Hyphomicrobiales</taxon>
        <taxon>Nitrobacteraceae</taxon>
        <taxon>Bradyrhizobium</taxon>
    </lineage>
</organism>
<evidence type="ECO:0000256" key="10">
    <source>
        <dbReference type="SAM" id="Phobius"/>
    </source>
</evidence>
<protein>
    <recommendedName>
        <fullName evidence="3">histidine kinase</fullName>
        <ecNumber evidence="3">2.7.13.3</ecNumber>
    </recommendedName>
</protein>
<dbReference type="AlphaFoldDB" id="A0A1M5JG52"/>
<keyword evidence="10" id="KW-1133">Transmembrane helix</keyword>
<feature type="domain" description="Histidine kinase" evidence="11">
    <location>
        <begin position="330"/>
        <end position="534"/>
    </location>
</feature>
<dbReference type="Gene3D" id="3.30.565.10">
    <property type="entry name" value="Histidine kinase-like ATPase, C-terminal domain"/>
    <property type="match status" value="1"/>
</dbReference>
<evidence type="ECO:0000256" key="4">
    <source>
        <dbReference type="ARBA" id="ARBA00022475"/>
    </source>
</evidence>
<gene>
    <name evidence="13" type="ORF">SAMN05443248_1391</name>
</gene>
<evidence type="ECO:0000256" key="3">
    <source>
        <dbReference type="ARBA" id="ARBA00012438"/>
    </source>
</evidence>
<dbReference type="PROSITE" id="PS50109">
    <property type="entry name" value="HIS_KIN"/>
    <property type="match status" value="1"/>
</dbReference>
<dbReference type="InterPro" id="IPR005467">
    <property type="entry name" value="His_kinase_dom"/>
</dbReference>
<evidence type="ECO:0000256" key="1">
    <source>
        <dbReference type="ARBA" id="ARBA00000085"/>
    </source>
</evidence>
<name>A0A1M5JG52_9BRAD</name>
<dbReference type="PANTHER" id="PTHR44936:SF10">
    <property type="entry name" value="SENSOR PROTEIN RSTB"/>
    <property type="match status" value="1"/>
</dbReference>
<dbReference type="InterPro" id="IPR004358">
    <property type="entry name" value="Sig_transdc_His_kin-like_C"/>
</dbReference>
<evidence type="ECO:0000256" key="9">
    <source>
        <dbReference type="ARBA" id="ARBA00022840"/>
    </source>
</evidence>
<comment type="catalytic activity">
    <reaction evidence="1">
        <text>ATP + protein L-histidine = ADP + protein N-phospho-L-histidine.</text>
        <dbReference type="EC" id="2.7.13.3"/>
    </reaction>
</comment>